<sequence>MKKAILKLGKALNKLEQQEISGGKIKPVACLRNSDCDHEELFGCCMSGDCWYVLFGCELDINSLK</sequence>
<dbReference type="EMBL" id="CP122539">
    <property type="protein sequence ID" value="WGH76859.1"/>
    <property type="molecule type" value="Genomic_DNA"/>
</dbReference>
<proteinExistence type="predicted"/>
<name>A0ABY8L9Q3_9FLAO</name>
<reference evidence="1 2" key="1">
    <citation type="submission" date="2023-04" db="EMBL/GenBank/DDBJ databases">
        <title>Tenacibaculum tangerinum sp. nov., isolated from sea tidal flat of South Korea.</title>
        <authorList>
            <person name="Lee S.H."/>
            <person name="Kim J.-J."/>
        </authorList>
    </citation>
    <scope>NUCLEOTIDE SEQUENCE [LARGE SCALE GENOMIC DNA]</scope>
    <source>
        <strain evidence="1 2">GRR-S3-23</strain>
    </source>
</reference>
<evidence type="ECO:0008006" key="3">
    <source>
        <dbReference type="Google" id="ProtNLM"/>
    </source>
</evidence>
<keyword evidence="2" id="KW-1185">Reference proteome</keyword>
<protein>
    <recommendedName>
        <fullName evidence="3">Ecotin</fullName>
    </recommendedName>
</protein>
<dbReference type="RefSeq" id="WP_279652719.1">
    <property type="nucleotide sequence ID" value="NZ_CP122539.1"/>
</dbReference>
<dbReference type="Proteomes" id="UP001232001">
    <property type="component" value="Chromosome"/>
</dbReference>
<organism evidence="1 2">
    <name type="scientific">Tenacibaculum tangerinum</name>
    <dbReference type="NCBI Taxonomy" id="3038772"/>
    <lineage>
        <taxon>Bacteria</taxon>
        <taxon>Pseudomonadati</taxon>
        <taxon>Bacteroidota</taxon>
        <taxon>Flavobacteriia</taxon>
        <taxon>Flavobacteriales</taxon>
        <taxon>Flavobacteriaceae</taxon>
        <taxon>Tenacibaculum</taxon>
    </lineage>
</organism>
<evidence type="ECO:0000313" key="1">
    <source>
        <dbReference type="EMBL" id="WGH76859.1"/>
    </source>
</evidence>
<accession>A0ABY8L9Q3</accession>
<evidence type="ECO:0000313" key="2">
    <source>
        <dbReference type="Proteomes" id="UP001232001"/>
    </source>
</evidence>
<gene>
    <name evidence="1" type="ORF">P8625_06875</name>
</gene>